<gene>
    <name evidence="1" type="ORF">SCARR_03184</name>
</gene>
<organism evidence="1 2">
    <name type="scientific">Pontiella sulfatireligans</name>
    <dbReference type="NCBI Taxonomy" id="2750658"/>
    <lineage>
        <taxon>Bacteria</taxon>
        <taxon>Pseudomonadati</taxon>
        <taxon>Kiritimatiellota</taxon>
        <taxon>Kiritimatiellia</taxon>
        <taxon>Kiritimatiellales</taxon>
        <taxon>Pontiellaceae</taxon>
        <taxon>Pontiella</taxon>
    </lineage>
</organism>
<accession>A0A6C2UP70</accession>
<keyword evidence="2" id="KW-1185">Reference proteome</keyword>
<dbReference type="Proteomes" id="UP000346198">
    <property type="component" value="Unassembled WGS sequence"/>
</dbReference>
<protein>
    <submittedName>
        <fullName evidence="1">Uncharacterized protein</fullName>
    </submittedName>
</protein>
<sequence length="59" mass="6612">MTTNPAGKGTKTIGINMKLDMANELERRAKSMQISTGAYCKIILGQWIDSKKKLKLQEK</sequence>
<dbReference type="RefSeq" id="WP_136062599.1">
    <property type="nucleotide sequence ID" value="NZ_CAAHFH010000002.1"/>
</dbReference>
<name>A0A6C2UP70_9BACT</name>
<reference evidence="1 2" key="1">
    <citation type="submission" date="2019-04" db="EMBL/GenBank/DDBJ databases">
        <authorList>
            <person name="Van Vliet M D."/>
        </authorList>
    </citation>
    <scope>NUCLEOTIDE SEQUENCE [LARGE SCALE GENOMIC DNA]</scope>
    <source>
        <strain evidence="1 2">F21</strain>
    </source>
</reference>
<dbReference type="AlphaFoldDB" id="A0A6C2UP70"/>
<evidence type="ECO:0000313" key="1">
    <source>
        <dbReference type="EMBL" id="VGO21114.1"/>
    </source>
</evidence>
<dbReference type="EMBL" id="CAAHFH010000002">
    <property type="protein sequence ID" value="VGO21114.1"/>
    <property type="molecule type" value="Genomic_DNA"/>
</dbReference>
<proteinExistence type="predicted"/>
<evidence type="ECO:0000313" key="2">
    <source>
        <dbReference type="Proteomes" id="UP000346198"/>
    </source>
</evidence>